<dbReference type="InterPro" id="IPR035324">
    <property type="entry name" value="DUF5381"/>
</dbReference>
<evidence type="ECO:0000313" key="2">
    <source>
        <dbReference type="Proteomes" id="UP000434639"/>
    </source>
</evidence>
<dbReference type="EMBL" id="WMIB01000008">
    <property type="protein sequence ID" value="MTH53706.1"/>
    <property type="molecule type" value="Genomic_DNA"/>
</dbReference>
<name>A0A7X2S6K3_9BACI</name>
<gene>
    <name evidence="1" type="ORF">GKZ89_09850</name>
</gene>
<organism evidence="1 2">
    <name type="scientific">Metabacillus mangrovi</name>
    <dbReference type="NCBI Taxonomy" id="1491830"/>
    <lineage>
        <taxon>Bacteria</taxon>
        <taxon>Bacillati</taxon>
        <taxon>Bacillota</taxon>
        <taxon>Bacilli</taxon>
        <taxon>Bacillales</taxon>
        <taxon>Bacillaceae</taxon>
        <taxon>Metabacillus</taxon>
    </lineage>
</organism>
<dbReference type="AlphaFoldDB" id="A0A7X2S6K3"/>
<dbReference type="Pfam" id="PF17353">
    <property type="entry name" value="DUF5381"/>
    <property type="match status" value="1"/>
</dbReference>
<evidence type="ECO:0000313" key="1">
    <source>
        <dbReference type="EMBL" id="MTH53706.1"/>
    </source>
</evidence>
<accession>A0A7X2S6K3</accession>
<proteinExistence type="predicted"/>
<evidence type="ECO:0008006" key="3">
    <source>
        <dbReference type="Google" id="ProtNLM"/>
    </source>
</evidence>
<dbReference type="Proteomes" id="UP000434639">
    <property type="component" value="Unassembled WGS sequence"/>
</dbReference>
<sequence>MGAALYVLVHSAAGIFKNKSVIFKIIPGPEGIIQSGKKTISFRDIKRIVIKQRWHIFFDDLVIYTHQNKVVRMRTYNLIDISRLNDLIRVNILPYTVSEHQEVFKRKNES</sequence>
<reference evidence="1 2" key="1">
    <citation type="journal article" date="2017" name="Int. J. Syst. Evol. Microbiol.">
        <title>Bacillus mangrovi sp. nov., isolated from a sediment sample from a mangrove forest.</title>
        <authorList>
            <person name="Gupta V."/>
            <person name="Singh P.K."/>
            <person name="Korpole S."/>
            <person name="Tanuku N.R.S."/>
            <person name="Pinnaka A.K."/>
        </authorList>
    </citation>
    <scope>NUCLEOTIDE SEQUENCE [LARGE SCALE GENOMIC DNA]</scope>
    <source>
        <strain evidence="1 2">KCTC 33872</strain>
    </source>
</reference>
<comment type="caution">
    <text evidence="1">The sequence shown here is derived from an EMBL/GenBank/DDBJ whole genome shotgun (WGS) entry which is preliminary data.</text>
</comment>
<keyword evidence="2" id="KW-1185">Reference proteome</keyword>
<protein>
    <recommendedName>
        <fullName evidence="3">DUF304 domain-containing protein</fullName>
    </recommendedName>
</protein>